<feature type="compositionally biased region" description="Polar residues" evidence="1">
    <location>
        <begin position="118"/>
        <end position="130"/>
    </location>
</feature>
<evidence type="ECO:0000256" key="1">
    <source>
        <dbReference type="SAM" id="MobiDB-lite"/>
    </source>
</evidence>
<dbReference type="EMBL" id="OU015566">
    <property type="protein sequence ID" value="CAG5105182.1"/>
    <property type="molecule type" value="Genomic_DNA"/>
</dbReference>
<evidence type="ECO:0000313" key="2">
    <source>
        <dbReference type="EMBL" id="CAG5105182.1"/>
    </source>
</evidence>
<proteinExistence type="predicted"/>
<feature type="region of interest" description="Disordered" evidence="1">
    <location>
        <begin position="94"/>
        <end position="163"/>
    </location>
</feature>
<keyword evidence="3" id="KW-1185">Reference proteome</keyword>
<organism evidence="2 3">
    <name type="scientific">Oikopleura dioica</name>
    <name type="common">Tunicate</name>
    <dbReference type="NCBI Taxonomy" id="34765"/>
    <lineage>
        <taxon>Eukaryota</taxon>
        <taxon>Metazoa</taxon>
        <taxon>Chordata</taxon>
        <taxon>Tunicata</taxon>
        <taxon>Appendicularia</taxon>
        <taxon>Copelata</taxon>
        <taxon>Oikopleuridae</taxon>
        <taxon>Oikopleura</taxon>
    </lineage>
</organism>
<evidence type="ECO:0000313" key="3">
    <source>
        <dbReference type="Proteomes" id="UP001158576"/>
    </source>
</evidence>
<sequence length="163" mass="18048">MNNPRRVSSSVHARRSRIAKFFGSSDEEEEVSSEVTSLIDLRRKSREHVESLGCMIPITTEANNVDEAIACSNRPAVPLLPKAALLTLISAVQENGKETGETEENQDNNNTRSRRGSHNTLKSSSSNKSVNFDRVEILEFRDTDDTGIPDSFEADEGSKPIEK</sequence>
<dbReference type="Proteomes" id="UP001158576">
    <property type="component" value="Chromosome 1"/>
</dbReference>
<accession>A0ABN7STL4</accession>
<reference evidence="2 3" key="1">
    <citation type="submission" date="2021-04" db="EMBL/GenBank/DDBJ databases">
        <authorList>
            <person name="Bliznina A."/>
        </authorList>
    </citation>
    <scope>NUCLEOTIDE SEQUENCE [LARGE SCALE GENOMIC DNA]</scope>
</reference>
<feature type="compositionally biased region" description="Basic and acidic residues" evidence="1">
    <location>
        <begin position="131"/>
        <end position="144"/>
    </location>
</feature>
<protein>
    <submittedName>
        <fullName evidence="2">Oidioi.mRNA.OKI2018_I69.chr1.g1906.t1.cds</fullName>
    </submittedName>
</protein>
<name>A0ABN7STL4_OIKDI</name>
<gene>
    <name evidence="2" type="ORF">OKIOD_LOCUS10671</name>
</gene>